<evidence type="ECO:0000313" key="3">
    <source>
        <dbReference type="Proteomes" id="UP000485058"/>
    </source>
</evidence>
<reference evidence="2 3" key="1">
    <citation type="submission" date="2020-02" db="EMBL/GenBank/DDBJ databases">
        <title>Draft genome sequence of Haematococcus lacustris strain NIES-144.</title>
        <authorList>
            <person name="Morimoto D."/>
            <person name="Nakagawa S."/>
            <person name="Yoshida T."/>
            <person name="Sawayama S."/>
        </authorList>
    </citation>
    <scope>NUCLEOTIDE SEQUENCE [LARGE SCALE GENOMIC DNA]</scope>
    <source>
        <strain evidence="2 3">NIES-144</strain>
    </source>
</reference>
<sequence length="62" mass="6505">MPLLSTWQLQQFQTSHPLSYAREGQWLQQGAAAQASSSSAPALCPSAQRTTDRPGCSGGSLG</sequence>
<accession>A0A699ZPU4</accession>
<proteinExistence type="predicted"/>
<dbReference type="Proteomes" id="UP000485058">
    <property type="component" value="Unassembled WGS sequence"/>
</dbReference>
<organism evidence="2 3">
    <name type="scientific">Haematococcus lacustris</name>
    <name type="common">Green alga</name>
    <name type="synonym">Haematococcus pluvialis</name>
    <dbReference type="NCBI Taxonomy" id="44745"/>
    <lineage>
        <taxon>Eukaryota</taxon>
        <taxon>Viridiplantae</taxon>
        <taxon>Chlorophyta</taxon>
        <taxon>core chlorophytes</taxon>
        <taxon>Chlorophyceae</taxon>
        <taxon>CS clade</taxon>
        <taxon>Chlamydomonadales</taxon>
        <taxon>Haematococcaceae</taxon>
        <taxon>Haematococcus</taxon>
    </lineage>
</organism>
<gene>
    <name evidence="2" type="ORF">HaLaN_22046</name>
</gene>
<feature type="region of interest" description="Disordered" evidence="1">
    <location>
        <begin position="37"/>
        <end position="62"/>
    </location>
</feature>
<dbReference type="EMBL" id="BLLF01002491">
    <property type="protein sequence ID" value="GFH24281.1"/>
    <property type="molecule type" value="Genomic_DNA"/>
</dbReference>
<comment type="caution">
    <text evidence="2">The sequence shown here is derived from an EMBL/GenBank/DDBJ whole genome shotgun (WGS) entry which is preliminary data.</text>
</comment>
<protein>
    <submittedName>
        <fullName evidence="2">Uncharacterized protein</fullName>
    </submittedName>
</protein>
<dbReference type="AlphaFoldDB" id="A0A699ZPU4"/>
<name>A0A699ZPU4_HAELA</name>
<feature type="compositionally biased region" description="Low complexity" evidence="1">
    <location>
        <begin position="37"/>
        <end position="48"/>
    </location>
</feature>
<evidence type="ECO:0000256" key="1">
    <source>
        <dbReference type="SAM" id="MobiDB-lite"/>
    </source>
</evidence>
<keyword evidence="3" id="KW-1185">Reference proteome</keyword>
<evidence type="ECO:0000313" key="2">
    <source>
        <dbReference type="EMBL" id="GFH24281.1"/>
    </source>
</evidence>